<keyword evidence="3" id="KW-0813">Transport</keyword>
<feature type="region of interest" description="Disordered" evidence="6">
    <location>
        <begin position="1371"/>
        <end position="1392"/>
    </location>
</feature>
<dbReference type="GO" id="GO:0007030">
    <property type="term" value="P:Golgi organization"/>
    <property type="evidence" value="ECO:0007669"/>
    <property type="project" value="TreeGrafter"/>
</dbReference>
<dbReference type="Pfam" id="PF12931">
    <property type="entry name" value="TPR_Sec16"/>
    <property type="match status" value="1"/>
</dbReference>
<feature type="compositionally biased region" description="Polar residues" evidence="6">
    <location>
        <begin position="247"/>
        <end position="257"/>
    </location>
</feature>
<dbReference type="GO" id="GO:0016192">
    <property type="term" value="P:vesicle-mediated transport"/>
    <property type="evidence" value="ECO:0007669"/>
    <property type="project" value="UniProtKB-KW"/>
</dbReference>
<evidence type="ECO:0000256" key="6">
    <source>
        <dbReference type="SAM" id="MobiDB-lite"/>
    </source>
</evidence>
<dbReference type="PANTHER" id="PTHR13402:SF6">
    <property type="entry name" value="SECRETORY 16, ISOFORM I"/>
    <property type="match status" value="1"/>
</dbReference>
<feature type="region of interest" description="Disordered" evidence="6">
    <location>
        <begin position="79"/>
        <end position="110"/>
    </location>
</feature>
<proteinExistence type="inferred from homology"/>
<reference evidence="8 9" key="1">
    <citation type="submission" date="2024-05" db="EMBL/GenBank/DDBJ databases">
        <authorList>
            <person name="Wallberg A."/>
        </authorList>
    </citation>
    <scope>NUCLEOTIDE SEQUENCE [LARGE SCALE GENOMIC DNA]</scope>
</reference>
<feature type="compositionally biased region" description="Basic and acidic residues" evidence="6">
    <location>
        <begin position="965"/>
        <end position="1005"/>
    </location>
</feature>
<feature type="compositionally biased region" description="Basic and acidic residues" evidence="6">
    <location>
        <begin position="882"/>
        <end position="905"/>
    </location>
</feature>
<feature type="compositionally biased region" description="Polar residues" evidence="6">
    <location>
        <begin position="163"/>
        <end position="178"/>
    </location>
</feature>
<dbReference type="CDD" id="cd09233">
    <property type="entry name" value="ACE1-Sec16-like"/>
    <property type="match status" value="1"/>
</dbReference>
<keyword evidence="4" id="KW-0256">Endoplasmic reticulum</keyword>
<feature type="region of interest" description="Disordered" evidence="6">
    <location>
        <begin position="1809"/>
        <end position="1882"/>
    </location>
</feature>
<dbReference type="EMBL" id="CAXKWB010000267">
    <property type="protein sequence ID" value="CAL4060133.1"/>
    <property type="molecule type" value="Genomic_DNA"/>
</dbReference>
<feature type="region of interest" description="Disordered" evidence="6">
    <location>
        <begin position="231"/>
        <end position="285"/>
    </location>
</feature>
<feature type="compositionally biased region" description="Polar residues" evidence="6">
    <location>
        <begin position="270"/>
        <end position="285"/>
    </location>
</feature>
<feature type="region of interest" description="Disordered" evidence="6">
    <location>
        <begin position="1157"/>
        <end position="1179"/>
    </location>
</feature>
<protein>
    <recommendedName>
        <fullName evidence="7">Sec16 Sec23-binding domain-containing protein</fullName>
    </recommendedName>
</protein>
<feature type="compositionally biased region" description="Polar residues" evidence="6">
    <location>
        <begin position="1739"/>
        <end position="1779"/>
    </location>
</feature>
<dbReference type="GO" id="GO:0070971">
    <property type="term" value="C:endoplasmic reticulum exit site"/>
    <property type="evidence" value="ECO:0007669"/>
    <property type="project" value="TreeGrafter"/>
</dbReference>
<name>A0AAV2PLK1_MEGNR</name>
<feature type="compositionally biased region" description="Basic and acidic residues" evidence="6">
    <location>
        <begin position="1"/>
        <end position="23"/>
    </location>
</feature>
<dbReference type="Proteomes" id="UP001497623">
    <property type="component" value="Unassembled WGS sequence"/>
</dbReference>
<accession>A0AAV2PLK1</accession>
<feature type="compositionally biased region" description="Polar residues" evidence="6">
    <location>
        <begin position="1809"/>
        <end position="1828"/>
    </location>
</feature>
<dbReference type="Gene3D" id="1.25.40.1030">
    <property type="match status" value="1"/>
</dbReference>
<evidence type="ECO:0000256" key="2">
    <source>
        <dbReference type="ARBA" id="ARBA00005927"/>
    </source>
</evidence>
<evidence type="ECO:0000259" key="7">
    <source>
        <dbReference type="Pfam" id="PF12931"/>
    </source>
</evidence>
<evidence type="ECO:0000313" key="9">
    <source>
        <dbReference type="Proteomes" id="UP001497623"/>
    </source>
</evidence>
<feature type="region of interest" description="Disordered" evidence="6">
    <location>
        <begin position="1725"/>
        <end position="1779"/>
    </location>
</feature>
<feature type="region of interest" description="Disordered" evidence="6">
    <location>
        <begin position="1028"/>
        <end position="1115"/>
    </location>
</feature>
<feature type="compositionally biased region" description="Basic and acidic residues" evidence="6">
    <location>
        <begin position="913"/>
        <end position="951"/>
    </location>
</feature>
<gene>
    <name evidence="8" type="ORF">MNOR_LOCUS1061</name>
</gene>
<feature type="region of interest" description="Disordered" evidence="6">
    <location>
        <begin position="766"/>
        <end position="1005"/>
    </location>
</feature>
<feature type="compositionally biased region" description="Low complexity" evidence="6">
    <location>
        <begin position="1842"/>
        <end position="1870"/>
    </location>
</feature>
<keyword evidence="5" id="KW-0931">ER-Golgi transport</keyword>
<evidence type="ECO:0000256" key="5">
    <source>
        <dbReference type="ARBA" id="ARBA00022892"/>
    </source>
</evidence>
<comment type="subcellular location">
    <subcellularLocation>
        <location evidence="1">Endoplasmic reticulum</location>
    </subcellularLocation>
</comment>
<feature type="compositionally biased region" description="Polar residues" evidence="6">
    <location>
        <begin position="794"/>
        <end position="814"/>
    </location>
</feature>
<comment type="similarity">
    <text evidence="2">Belongs to the SEC16 family.</text>
</comment>
<dbReference type="PANTHER" id="PTHR13402">
    <property type="entry name" value="RGPR-RELATED"/>
    <property type="match status" value="1"/>
</dbReference>
<evidence type="ECO:0000313" key="8">
    <source>
        <dbReference type="EMBL" id="CAL4060133.1"/>
    </source>
</evidence>
<dbReference type="InterPro" id="IPR024298">
    <property type="entry name" value="Sec16_Sec23-bd"/>
</dbReference>
<organism evidence="8 9">
    <name type="scientific">Meganyctiphanes norvegica</name>
    <name type="common">Northern krill</name>
    <name type="synonym">Thysanopoda norvegica</name>
    <dbReference type="NCBI Taxonomy" id="48144"/>
    <lineage>
        <taxon>Eukaryota</taxon>
        <taxon>Metazoa</taxon>
        <taxon>Ecdysozoa</taxon>
        <taxon>Arthropoda</taxon>
        <taxon>Crustacea</taxon>
        <taxon>Multicrustacea</taxon>
        <taxon>Malacostraca</taxon>
        <taxon>Eumalacostraca</taxon>
        <taxon>Eucarida</taxon>
        <taxon>Euphausiacea</taxon>
        <taxon>Euphausiidae</taxon>
        <taxon>Meganyctiphanes</taxon>
    </lineage>
</organism>
<feature type="region of interest" description="Disordered" evidence="6">
    <location>
        <begin position="151"/>
        <end position="185"/>
    </location>
</feature>
<feature type="compositionally biased region" description="Basic and acidic residues" evidence="6">
    <location>
        <begin position="1371"/>
        <end position="1380"/>
    </location>
</feature>
<comment type="caution">
    <text evidence="8">The sequence shown here is derived from an EMBL/GenBank/DDBJ whole genome shotgun (WGS) entry which is preliminary data.</text>
</comment>
<evidence type="ECO:0000256" key="3">
    <source>
        <dbReference type="ARBA" id="ARBA00022448"/>
    </source>
</evidence>
<feature type="compositionally biased region" description="Low complexity" evidence="6">
    <location>
        <begin position="235"/>
        <end position="246"/>
    </location>
</feature>
<sequence length="1882" mass="215521">MVISEFHSKQTHENDGQRLEDAYQHSQQEFSYQQQQHEYNTHQYQHEYLQRNKEFHQEQLQKDNIPHQELPQEKIQPNQFSDNAQDHHSGSAQTHSQMQQNQEISQQQNSYLQQYHVDPQQDLQEPRELGIQGQGNNYPFQQLKEDPIQPEDSYQQHLKEVSLDSQHQEVSVQSLQQEAHQDRPQEISKQLSDLTISTQPLKQEFNTTSQEIANPYLQKEVPHQLTPSTYQQFIQSSPHQQLQPQQNDVVQTHQQPNIPDPHQFSLPQDVPNQPQTDIINQPPQPNTALQTLQAENSDQPTQPEIPYYHSQPEVLNLPTQPEVLNLPTQPEVPNLPTQPEVLNLPTQAEGIHHHTQPEGLHHPLQPNAAHHPSKQEVPQLASTPESQPHPPESENSHHASQIVISHLPPHPELLHHPSQPEIAYHSYQVPQQDGSPQQVLQDVFKQQTLASGHPHQLSQLVPQHQDEYTNLKMQQGSSNKELQQEVPFEQLRENSPHQHKDASKLQFQHHKNLQHHSQDSINLHVHEGFHVTHQPPVTQPPATQSPVVLPPLTQPPVVLPPLTQPPVAIPPVTQSPVIQPQTSVTKLPEPQQQVSQYLNQQTKEVSLPPTQSEEQILHKADHFMPHSNNVCSDLSSELIPSVSSLSLNGSNNDKNIHRPSDKTAEFFNNGYIQNIPKMNAVTSIENNVASPNQAIENERLTPNGVNSIAQVNNSTDGLLTSFEQLPMGVKLAPAASVIKDIPMAANPIPLIIPGVVKLERQSPELKVQTEDSKKQLEESSMANVLPDFSRMVPGQSSRSESVPPQSLPPRTQQVVPEMPSDRVVTGNDNPYPVKIKQEPDQIRSSTESVDRIPSSSLGRREAIGSEEPSSRHYSSNNIGQYSDRHKEDRNGGWNREPIHDKDHSIDRHRRRERDRDRDRDRDYSREHYHSESTLERRSYDRESDRKYDDKKYHRRMSGEESEDELQYHENRSRRERAFMDELGTMDRYRGDKDQQSGDYGEKRRDFRDKSKSYYRSYDDDIFLDRTDRSRPVSRSSSINNLDNDGERSVHSHRSRNDYDHYYRDSHSRDRQLRDRDVLMDRDQRKVRDNDSPFSQDSRRNSRRDHYSSQRGYDYYNEQYGQRDMYDQYSYYYRYYRDHPYYKEYYRQWMQQYGQQYPEGYPEDRSSLHSGRSSVNDDMKKSATSQFVQDFHGRSSFGYEPSTIYAEASMSQSHLLSYPSGDVSAVGSNPDESVNESRMTPLLFGRAHIKARFTPSGQFLVVLPKDPRDGEKANVQIRNIQKTLLQNPECGKNIKKMQEFPGPLTIDETHKEVVVKYCERRIAEASADCQLSDKSSVILMWEYLVLLVRQNGRLYGTDIARLLLKGQNERFTSKDDQKDNETAAATPTALNNEHQANFINSPDSGLSLVNTTDFDLGSTNATEIPAVPAKNEAEILKTFTEYLCLGRKKEALDYAMQEGLWGHCLALAARMDPNSHTRVLTAFLNAIPRHNVLQTLFQQLTGRKPEITKTYSEERWGDWQSHLAMMISNPTGSTEKDQASVLSLGDTLAQRGQLHAAHFCYLLANAEWGVFSNKDSKIVLIGANHNLSFQEFASNESIQCTEIYEYGRSLEDKSSSLPSFQSYKLIYALRLTEAGLPQEALKYCEIISYVVEKSPTFPVDFLSQVYNLASSLKYNDVHYQMCQGELSEMPDPDWLIKLKQQLDSAVSKQYAESVAGYGSSNFSDYADQGAATSHPPEVSYQHQVSTNSNAEACSSQSNDYASGYYNNESNNVITENTDNSQDQQQLPVVQMMNPSNQQNETAEPNSVSMMAPTQSYTNNGHSSMSSPQLSDFVGVAGKDNIQQHEQQQPQQQQPQPQPQQQPQQQQQQQQHQQHHHQQQQQQH</sequence>
<keyword evidence="9" id="KW-1185">Reference proteome</keyword>
<feature type="compositionally biased region" description="Polar residues" evidence="6">
    <location>
        <begin position="842"/>
        <end position="857"/>
    </location>
</feature>
<feature type="compositionally biased region" description="Polar residues" evidence="6">
    <location>
        <begin position="871"/>
        <end position="880"/>
    </location>
</feature>
<feature type="region of interest" description="Disordered" evidence="6">
    <location>
        <begin position="1"/>
        <end position="44"/>
    </location>
</feature>
<feature type="compositionally biased region" description="Basic and acidic residues" evidence="6">
    <location>
        <begin position="766"/>
        <end position="777"/>
    </location>
</feature>
<feature type="compositionally biased region" description="Polar residues" evidence="6">
    <location>
        <begin position="1032"/>
        <end position="1042"/>
    </location>
</feature>
<dbReference type="GO" id="GO:0012507">
    <property type="term" value="C:ER to Golgi transport vesicle membrane"/>
    <property type="evidence" value="ECO:0007669"/>
    <property type="project" value="TreeGrafter"/>
</dbReference>
<feature type="compositionally biased region" description="Low complexity" evidence="6">
    <location>
        <begin position="24"/>
        <end position="38"/>
    </location>
</feature>
<feature type="region of interest" description="Disordered" evidence="6">
    <location>
        <begin position="353"/>
        <end position="400"/>
    </location>
</feature>
<feature type="compositionally biased region" description="Polar residues" evidence="6">
    <location>
        <begin position="1382"/>
        <end position="1392"/>
    </location>
</feature>
<evidence type="ECO:0000256" key="1">
    <source>
        <dbReference type="ARBA" id="ARBA00004240"/>
    </source>
</evidence>
<feature type="domain" description="Sec16 Sec23-binding" evidence="7">
    <location>
        <begin position="1440"/>
        <end position="1674"/>
    </location>
</feature>
<feature type="compositionally biased region" description="Basic and acidic residues" evidence="6">
    <location>
        <begin position="1044"/>
        <end position="1107"/>
    </location>
</feature>
<evidence type="ECO:0000256" key="4">
    <source>
        <dbReference type="ARBA" id="ARBA00022824"/>
    </source>
</evidence>
<feature type="non-terminal residue" evidence="8">
    <location>
        <position position="1882"/>
    </location>
</feature>
<feature type="compositionally biased region" description="Low complexity" evidence="6">
    <location>
        <begin position="96"/>
        <end position="110"/>
    </location>
</feature>
<dbReference type="GO" id="GO:0070973">
    <property type="term" value="P:protein localization to endoplasmic reticulum exit site"/>
    <property type="evidence" value="ECO:0007669"/>
    <property type="project" value="TreeGrafter"/>
</dbReference>